<reference evidence="2" key="1">
    <citation type="submission" date="2010-08" db="EMBL/GenBank/DDBJ databases">
        <authorList>
            <consortium name="Caenorhabditis japonica Sequencing Consortium"/>
            <person name="Wilson R.K."/>
        </authorList>
    </citation>
    <scope>NUCLEOTIDE SEQUENCE [LARGE SCALE GENOMIC DNA]</scope>
    <source>
        <strain evidence="2">DF5081</strain>
    </source>
</reference>
<dbReference type="EnsemblMetazoa" id="CJA23679.1">
    <property type="protein sequence ID" value="CJA23679.1"/>
    <property type="gene ID" value="WBGene00179251"/>
</dbReference>
<evidence type="ECO:0008006" key="3">
    <source>
        <dbReference type="Google" id="ProtNLM"/>
    </source>
</evidence>
<accession>A0A8R1IB00</accession>
<protein>
    <recommendedName>
        <fullName evidence="3">Vacuolar protein sorting-associated protein 29</fullName>
    </recommendedName>
</protein>
<dbReference type="InterPro" id="IPR029052">
    <property type="entry name" value="Metallo-depent_PP-like"/>
</dbReference>
<dbReference type="AlphaFoldDB" id="A0A8R1IB00"/>
<dbReference type="Gene3D" id="3.60.21.10">
    <property type="match status" value="1"/>
</dbReference>
<sequence length="91" mass="9935">MLELLARQLNVDILVTGNTYECSAVEKNGRFFVDPGTATGSFSVSKEGPVTASFALLDVQADSVVTYLYRLLDDNIKVDRVVFKKSKNSSA</sequence>
<organism evidence="1 2">
    <name type="scientific">Caenorhabditis japonica</name>
    <dbReference type="NCBI Taxonomy" id="281687"/>
    <lineage>
        <taxon>Eukaryota</taxon>
        <taxon>Metazoa</taxon>
        <taxon>Ecdysozoa</taxon>
        <taxon>Nematoda</taxon>
        <taxon>Chromadorea</taxon>
        <taxon>Rhabditida</taxon>
        <taxon>Rhabditina</taxon>
        <taxon>Rhabditomorpha</taxon>
        <taxon>Rhabditoidea</taxon>
        <taxon>Rhabditidae</taxon>
        <taxon>Peloderinae</taxon>
        <taxon>Caenorhabditis</taxon>
    </lineage>
</organism>
<name>A0A8R1IB00_CAEJA</name>
<dbReference type="PANTHER" id="PTHR11124">
    <property type="entry name" value="VACUOLAR SORTING PROTEIN VPS29"/>
    <property type="match status" value="1"/>
</dbReference>
<keyword evidence="2" id="KW-1185">Reference proteome</keyword>
<proteinExistence type="predicted"/>
<dbReference type="InterPro" id="IPR000979">
    <property type="entry name" value="Phosphodiesterase_MJ0936/Vps29"/>
</dbReference>
<reference evidence="1" key="2">
    <citation type="submission" date="2022-06" db="UniProtKB">
        <authorList>
            <consortium name="EnsemblMetazoa"/>
        </authorList>
    </citation>
    <scope>IDENTIFICATION</scope>
    <source>
        <strain evidence="1">DF5081</strain>
    </source>
</reference>
<dbReference type="Proteomes" id="UP000005237">
    <property type="component" value="Unassembled WGS sequence"/>
</dbReference>
<dbReference type="SUPFAM" id="SSF56300">
    <property type="entry name" value="Metallo-dependent phosphatases"/>
    <property type="match status" value="1"/>
</dbReference>
<evidence type="ECO:0000313" key="2">
    <source>
        <dbReference type="Proteomes" id="UP000005237"/>
    </source>
</evidence>
<evidence type="ECO:0000313" key="1">
    <source>
        <dbReference type="EnsemblMetazoa" id="CJA23679.1"/>
    </source>
</evidence>